<dbReference type="InterPro" id="IPR029149">
    <property type="entry name" value="Creatin/AminoP/Spt16_N"/>
</dbReference>
<reference evidence="2" key="1">
    <citation type="submission" date="2015-03" db="EMBL/GenBank/DDBJ databases">
        <authorList>
            <consortium name="Pathogen Informatics"/>
        </authorList>
    </citation>
    <scope>NUCLEOTIDE SEQUENCE [LARGE SCALE GENOMIC DNA]</scope>
    <source>
        <strain evidence="2">R148</strain>
    </source>
</reference>
<name>A0A0H5LQ78_YERIN</name>
<dbReference type="CDD" id="cd01066">
    <property type="entry name" value="APP_MetAP"/>
    <property type="match status" value="1"/>
</dbReference>
<accession>A0A0H5LQ78</accession>
<dbReference type="Gene3D" id="3.40.350.10">
    <property type="entry name" value="Creatinase/prolidase N-terminal domain"/>
    <property type="match status" value="1"/>
</dbReference>
<dbReference type="InterPro" id="IPR036005">
    <property type="entry name" value="Creatinase/aminopeptidase-like"/>
</dbReference>
<dbReference type="Proteomes" id="UP000043316">
    <property type="component" value="Unassembled WGS sequence"/>
</dbReference>
<dbReference type="AlphaFoldDB" id="A0A0H5LQ78"/>
<gene>
    <name evidence="1" type="ORF">ERS008476_00108</name>
</gene>
<dbReference type="SUPFAM" id="SSF55920">
    <property type="entry name" value="Creatinase/aminopeptidase"/>
    <property type="match status" value="1"/>
</dbReference>
<evidence type="ECO:0000313" key="1">
    <source>
        <dbReference type="EMBL" id="CRY53225.1"/>
    </source>
</evidence>
<evidence type="ECO:0008006" key="3">
    <source>
        <dbReference type="Google" id="ProtNLM"/>
    </source>
</evidence>
<organism evidence="1 2">
    <name type="scientific">Yersinia intermedia</name>
    <dbReference type="NCBI Taxonomy" id="631"/>
    <lineage>
        <taxon>Bacteria</taxon>
        <taxon>Pseudomonadati</taxon>
        <taxon>Pseudomonadota</taxon>
        <taxon>Gammaproteobacteria</taxon>
        <taxon>Enterobacterales</taxon>
        <taxon>Yersiniaceae</taxon>
        <taxon>Yersinia</taxon>
    </lineage>
</organism>
<protein>
    <recommendedName>
        <fullName evidence="3">Xaa-Pro aminopeptidase</fullName>
    </recommendedName>
</protein>
<dbReference type="EMBL" id="CWJI01000001">
    <property type="protein sequence ID" value="CRY53225.1"/>
    <property type="molecule type" value="Genomic_DNA"/>
</dbReference>
<proteinExistence type="predicted"/>
<dbReference type="Gene3D" id="3.90.230.10">
    <property type="entry name" value="Creatinase/methionine aminopeptidase superfamily"/>
    <property type="match status" value="1"/>
</dbReference>
<sequence>MGVVIVMDKNVAMNKSVAKRQVKLAPIEAPARFEAVSKVAISDNTIAARQAKLINNMSQAGIDYLFVYADKEHGGNFEYLAGFIPRFEEAAMVLQATGEIYLLLGNENLKLSQYARVKNTGIHVPYFSLPNQPMGNSKTLAELLAETGIQQSTKVGVAGWKLFTSKLDDNSQLFDIPHFVLDAIKQSVSSTTEVINATALFIGSETAARVTNNANELAHYEYGANLASNCILNALAAVEVGKTEKQLGSYLADEGQPNTVVMIAATGARFEQANLYPSDKTVQLGDKLSLTTGFKGGLSSRTGYVVHQADELPAAERDYLDKVAIPYYTTVVAWLENIRIGMSGQEMYALVERVFPQSQYHWSLNPGHLVADEEWLCSPIYHGSNEKISSGMLFQIDIIPSVKGYAGVSAEECIALADEPLRQELAAHYPEVWQRIMHRRHYISNVLNIRLSEEVLPMSNTVGYLRPYLLDKYSALQCVAEV</sequence>
<evidence type="ECO:0000313" key="2">
    <source>
        <dbReference type="Proteomes" id="UP000043316"/>
    </source>
</evidence>